<reference evidence="1" key="1">
    <citation type="submission" date="2019-12" db="EMBL/GenBank/DDBJ databases">
        <title>An insight into the sialome of adult female Ixodes ricinus ticks feeding for 6 days.</title>
        <authorList>
            <person name="Perner J."/>
            <person name="Ribeiro J.M.C."/>
        </authorList>
    </citation>
    <scope>NUCLEOTIDE SEQUENCE</scope>
    <source>
        <strain evidence="1">Semi-engorged</strain>
        <tissue evidence="1">Salivary glands</tissue>
    </source>
</reference>
<sequence length="69" mass="7408">MTKKLMGGFIISSLYVRSGFSEILHGIGMPGFMSLVRSLNSLQKFAMLMPRWPSWGPSGGPGMAEAAGM</sequence>
<dbReference type="EMBL" id="GIFC01000451">
    <property type="protein sequence ID" value="MXU82534.1"/>
    <property type="molecule type" value="Transcribed_RNA"/>
</dbReference>
<organism evidence="1">
    <name type="scientific">Ixodes ricinus</name>
    <name type="common">Common tick</name>
    <name type="synonym">Acarus ricinus</name>
    <dbReference type="NCBI Taxonomy" id="34613"/>
    <lineage>
        <taxon>Eukaryota</taxon>
        <taxon>Metazoa</taxon>
        <taxon>Ecdysozoa</taxon>
        <taxon>Arthropoda</taxon>
        <taxon>Chelicerata</taxon>
        <taxon>Arachnida</taxon>
        <taxon>Acari</taxon>
        <taxon>Parasitiformes</taxon>
        <taxon>Ixodida</taxon>
        <taxon>Ixodoidea</taxon>
        <taxon>Ixodidae</taxon>
        <taxon>Ixodinae</taxon>
        <taxon>Ixodes</taxon>
    </lineage>
</organism>
<dbReference type="AlphaFoldDB" id="A0A6B0U1K6"/>
<accession>A0A6B0U1K6</accession>
<proteinExistence type="predicted"/>
<protein>
    <submittedName>
        <fullName evidence="1">Uncharacterized protein</fullName>
    </submittedName>
</protein>
<name>A0A6B0U1K6_IXORI</name>
<evidence type="ECO:0000313" key="1">
    <source>
        <dbReference type="EMBL" id="MXU82534.1"/>
    </source>
</evidence>